<accession>A0ABT8GK95</accession>
<reference evidence="2" key="1">
    <citation type="submission" date="2023-06" db="EMBL/GenBank/DDBJ databases">
        <title>Egi l300058.</title>
        <authorList>
            <person name="Gao L."/>
            <person name="Fang B.-Z."/>
            <person name="Li W.-J."/>
        </authorList>
    </citation>
    <scope>NUCLEOTIDE SEQUENCE</scope>
    <source>
        <strain evidence="2">EGI L300058</strain>
    </source>
</reference>
<evidence type="ECO:0000313" key="3">
    <source>
        <dbReference type="Proteomes" id="UP001172708"/>
    </source>
</evidence>
<gene>
    <name evidence="2" type="ORF">QQX02_13030</name>
</gene>
<name>A0ABT8GK95_9MICO</name>
<proteinExistence type="predicted"/>
<feature type="transmembrane region" description="Helical" evidence="1">
    <location>
        <begin position="65"/>
        <end position="87"/>
    </location>
</feature>
<sequence>MTALPYQPVPTIAQRKALHADHAKRYPIRQYEKTQALISPVEAAGVACCDVTPEPPVTLVEAVSIIAKGFACIAGWLAFGLGVLWLCDLAGQYLGSHV</sequence>
<dbReference type="Proteomes" id="UP001172708">
    <property type="component" value="Unassembled WGS sequence"/>
</dbReference>
<keyword evidence="1" id="KW-0472">Membrane</keyword>
<comment type="caution">
    <text evidence="2">The sequence shown here is derived from an EMBL/GenBank/DDBJ whole genome shotgun (WGS) entry which is preliminary data.</text>
</comment>
<keyword evidence="3" id="KW-1185">Reference proteome</keyword>
<organism evidence="2 3">
    <name type="scientific">Demequina muriae</name>
    <dbReference type="NCBI Taxonomy" id="3051664"/>
    <lineage>
        <taxon>Bacteria</taxon>
        <taxon>Bacillati</taxon>
        <taxon>Actinomycetota</taxon>
        <taxon>Actinomycetes</taxon>
        <taxon>Micrococcales</taxon>
        <taxon>Demequinaceae</taxon>
        <taxon>Demequina</taxon>
    </lineage>
</organism>
<evidence type="ECO:0000313" key="2">
    <source>
        <dbReference type="EMBL" id="MDN4481847.1"/>
    </source>
</evidence>
<keyword evidence="1" id="KW-1133">Transmembrane helix</keyword>
<dbReference type="EMBL" id="JAUHQA010000003">
    <property type="protein sequence ID" value="MDN4481847.1"/>
    <property type="molecule type" value="Genomic_DNA"/>
</dbReference>
<keyword evidence="1" id="KW-0812">Transmembrane</keyword>
<evidence type="ECO:0000256" key="1">
    <source>
        <dbReference type="SAM" id="Phobius"/>
    </source>
</evidence>
<protein>
    <submittedName>
        <fullName evidence="2">Uncharacterized protein</fullName>
    </submittedName>
</protein>